<name>A0A329CAC7_9BURK</name>
<evidence type="ECO:0000313" key="2">
    <source>
        <dbReference type="EMBL" id="RAS31926.1"/>
    </source>
</evidence>
<dbReference type="Proteomes" id="UP000248918">
    <property type="component" value="Unassembled WGS sequence"/>
</dbReference>
<organism evidence="2 3">
    <name type="scientific">Paraburkholderia bryophila</name>
    <dbReference type="NCBI Taxonomy" id="420952"/>
    <lineage>
        <taxon>Bacteria</taxon>
        <taxon>Pseudomonadati</taxon>
        <taxon>Pseudomonadota</taxon>
        <taxon>Betaproteobacteria</taxon>
        <taxon>Burkholderiales</taxon>
        <taxon>Burkholderiaceae</taxon>
        <taxon>Paraburkholderia</taxon>
    </lineage>
</organism>
<dbReference type="EMBL" id="QLTK01000008">
    <property type="protein sequence ID" value="RAS31926.1"/>
    <property type="molecule type" value="Genomic_DNA"/>
</dbReference>
<evidence type="ECO:0000256" key="1">
    <source>
        <dbReference type="SAM" id="MobiDB-lite"/>
    </source>
</evidence>
<reference evidence="2 3" key="1">
    <citation type="submission" date="2018-06" db="EMBL/GenBank/DDBJ databases">
        <title>Genomic Encyclopedia of Type Strains, Phase III (KMG-III): the genomes of soil and plant-associated and newly described type strains.</title>
        <authorList>
            <person name="Whitman W."/>
        </authorList>
    </citation>
    <scope>NUCLEOTIDE SEQUENCE [LARGE SCALE GENOMIC DNA]</scope>
    <source>
        <strain evidence="2 3">LMG 23644</strain>
    </source>
</reference>
<gene>
    <name evidence="2" type="ORF">BX591_10831</name>
</gene>
<proteinExistence type="predicted"/>
<dbReference type="AlphaFoldDB" id="A0A329CAC7"/>
<evidence type="ECO:0000313" key="3">
    <source>
        <dbReference type="Proteomes" id="UP000248918"/>
    </source>
</evidence>
<protein>
    <submittedName>
        <fullName evidence="2">Uncharacterized protein</fullName>
    </submittedName>
</protein>
<sequence length="256" mass="26774">MAGAANSAAQRGGPGDARAAGLREPQSGATGGHLSVIPFGALPRAAPVDGQFRALPCRATPRFRCGTTPSTAATKRSAKLSCRSACASAAAHPNRQIPRDAAGRLPARFGVPDYAWPRAARTSCRSRGLGERRCRWAGRTPRSARCGATGANEKRMKIHPFSVALRLWGRRLALATESSPVASLRPFPHCRGLRQLAQTERAIRSPTLDGEALAALRATCVDDLAATCGLHANAEAVGALATGNGRLVSTFHVALT</sequence>
<comment type="caution">
    <text evidence="2">The sequence shown here is derived from an EMBL/GenBank/DDBJ whole genome shotgun (WGS) entry which is preliminary data.</text>
</comment>
<feature type="region of interest" description="Disordered" evidence="1">
    <location>
        <begin position="1"/>
        <end position="31"/>
    </location>
</feature>
<accession>A0A329CAC7</accession>